<sequence length="169" mass="18395">GRRPQPTPPLPQPEVAPPPAPPPQPIGLSRLGAKSTSSQRPPNVSSLSSAAVVASTSRPTIPRRIGSIASLMTKPIKPAAAAAVAGASPLQLPEDPQGRLFHQRVSTGQKTRRVPKKKAKLDEDCEKRRQQFADSKKKSRADPARKRAEQDRNTSLKRESRQREKLSQQ</sequence>
<proteinExistence type="predicted"/>
<name>A0A8J2KLJ0_9HEXA</name>
<feature type="region of interest" description="Disordered" evidence="1">
    <location>
        <begin position="1"/>
        <end position="61"/>
    </location>
</feature>
<gene>
    <name evidence="2" type="ORF">AFUS01_LOCUS27342</name>
</gene>
<dbReference type="Proteomes" id="UP000708208">
    <property type="component" value="Unassembled WGS sequence"/>
</dbReference>
<evidence type="ECO:0000313" key="3">
    <source>
        <dbReference type="Proteomes" id="UP000708208"/>
    </source>
</evidence>
<dbReference type="AlphaFoldDB" id="A0A8J2KLJ0"/>
<feature type="non-terminal residue" evidence="2">
    <location>
        <position position="1"/>
    </location>
</feature>
<feature type="region of interest" description="Disordered" evidence="1">
    <location>
        <begin position="103"/>
        <end position="169"/>
    </location>
</feature>
<feature type="compositionally biased region" description="Low complexity" evidence="1">
    <location>
        <begin position="44"/>
        <end position="57"/>
    </location>
</feature>
<reference evidence="2" key="1">
    <citation type="submission" date="2021-06" db="EMBL/GenBank/DDBJ databases">
        <authorList>
            <person name="Hodson N. C."/>
            <person name="Mongue J. A."/>
            <person name="Jaron S. K."/>
        </authorList>
    </citation>
    <scope>NUCLEOTIDE SEQUENCE</scope>
</reference>
<evidence type="ECO:0000313" key="2">
    <source>
        <dbReference type="EMBL" id="CAG7816740.1"/>
    </source>
</evidence>
<organism evidence="2 3">
    <name type="scientific">Allacma fusca</name>
    <dbReference type="NCBI Taxonomy" id="39272"/>
    <lineage>
        <taxon>Eukaryota</taxon>
        <taxon>Metazoa</taxon>
        <taxon>Ecdysozoa</taxon>
        <taxon>Arthropoda</taxon>
        <taxon>Hexapoda</taxon>
        <taxon>Collembola</taxon>
        <taxon>Symphypleona</taxon>
        <taxon>Sminthuridae</taxon>
        <taxon>Allacma</taxon>
    </lineage>
</organism>
<comment type="caution">
    <text evidence="2">The sequence shown here is derived from an EMBL/GenBank/DDBJ whole genome shotgun (WGS) entry which is preliminary data.</text>
</comment>
<feature type="non-terminal residue" evidence="2">
    <location>
        <position position="169"/>
    </location>
</feature>
<feature type="compositionally biased region" description="Polar residues" evidence="1">
    <location>
        <begin position="34"/>
        <end position="43"/>
    </location>
</feature>
<feature type="compositionally biased region" description="Basic residues" evidence="1">
    <location>
        <begin position="110"/>
        <end position="119"/>
    </location>
</feature>
<evidence type="ECO:0000256" key="1">
    <source>
        <dbReference type="SAM" id="MobiDB-lite"/>
    </source>
</evidence>
<protein>
    <submittedName>
        <fullName evidence="2">Uncharacterized protein</fullName>
    </submittedName>
</protein>
<keyword evidence="3" id="KW-1185">Reference proteome</keyword>
<dbReference type="EMBL" id="CAJVCH010377274">
    <property type="protein sequence ID" value="CAG7816740.1"/>
    <property type="molecule type" value="Genomic_DNA"/>
</dbReference>
<feature type="compositionally biased region" description="Basic and acidic residues" evidence="1">
    <location>
        <begin position="120"/>
        <end position="169"/>
    </location>
</feature>
<feature type="compositionally biased region" description="Pro residues" evidence="1">
    <location>
        <begin position="1"/>
        <end position="25"/>
    </location>
</feature>
<accession>A0A8J2KLJ0</accession>